<dbReference type="NCBIfam" id="TIGR01513">
    <property type="entry name" value="NAPRTase_put"/>
    <property type="match status" value="1"/>
</dbReference>
<evidence type="ECO:0000256" key="6">
    <source>
        <dbReference type="ARBA" id="ARBA00022642"/>
    </source>
</evidence>
<dbReference type="GO" id="GO:0005829">
    <property type="term" value="C:cytosol"/>
    <property type="evidence" value="ECO:0007669"/>
    <property type="project" value="TreeGrafter"/>
</dbReference>
<dbReference type="Gene3D" id="3.20.20.70">
    <property type="entry name" value="Aldolase class I"/>
    <property type="match status" value="1"/>
</dbReference>
<dbReference type="GO" id="GO:0047280">
    <property type="term" value="F:nicotinamide phosphoribosyltransferase activity"/>
    <property type="evidence" value="ECO:0007669"/>
    <property type="project" value="UniProtKB-ARBA"/>
</dbReference>
<dbReference type="RefSeq" id="WP_135281394.1">
    <property type="nucleotide sequence ID" value="NZ_SRIO01000005.1"/>
</dbReference>
<dbReference type="Pfam" id="PF04095">
    <property type="entry name" value="NAPRTase"/>
    <property type="match status" value="1"/>
</dbReference>
<dbReference type="EC" id="6.3.4.21" evidence="3 9"/>
<keyword evidence="4" id="KW-0597">Phosphoprotein</keyword>
<evidence type="ECO:0000256" key="5">
    <source>
        <dbReference type="ARBA" id="ARBA00022598"/>
    </source>
</evidence>
<dbReference type="CDD" id="cd01570">
    <property type="entry name" value="NAPRTase_A"/>
    <property type="match status" value="1"/>
</dbReference>
<dbReference type="UniPathway" id="UPA00253">
    <property type="reaction ID" value="UER00457"/>
</dbReference>
<proteinExistence type="inferred from homology"/>
<evidence type="ECO:0000256" key="4">
    <source>
        <dbReference type="ARBA" id="ARBA00022553"/>
    </source>
</evidence>
<sequence>MSKDHPIPALFSDQYQLTMFQAYHTEGMTGPAVFELFARRLPPGRNYLVACGLEDVLDYLENLRFTADEIDYLRSLGRFTPEVLEILREFRFSGTVHAMPEGTVCFPNEPLLSIEAPLPEAQLIETAVLNLIHYQTLVASKGARVVAAAAGADVVDFGARRTHGRDAALACARALSIAGYVGTSNLEAGQRLGIPVVGTVAHSYIEAHPDEEQAFIRFAEHYPGTTLLVDTYDTLHAVQRIIALSHRLGERFKVGGIRLDSGDRATLARQSRSLLDAAGLTDVRIVASGNLDEYRVAALRAARAPIDVFGVGTAVSVVADGPSLEAAYKLVSYNGRDCGKLSPGKVSLPGPKQVYRIMEGNSAIGDVIARRDEAVMGEPLLHCVMRKGCRLPSASPGLSASRAHLAAGLDRLPARLQSLSDAAQPYPVAVSQALLAAQSRFQQLHSEDT</sequence>
<dbReference type="InterPro" id="IPR013785">
    <property type="entry name" value="Aldolase_TIM"/>
</dbReference>
<dbReference type="GO" id="GO:0004516">
    <property type="term" value="F:nicotinate phosphoribosyltransferase activity"/>
    <property type="evidence" value="ECO:0007669"/>
    <property type="project" value="UniProtKB-UniRule"/>
</dbReference>
<dbReference type="PANTHER" id="PTHR11098:SF1">
    <property type="entry name" value="NICOTINATE PHOSPHORIBOSYLTRANSFERASE"/>
    <property type="match status" value="1"/>
</dbReference>
<organism evidence="12 13">
    <name type="scientific">Candidatus Macondimonas diazotrophica</name>
    <dbReference type="NCBI Taxonomy" id="2305248"/>
    <lineage>
        <taxon>Bacteria</taxon>
        <taxon>Pseudomonadati</taxon>
        <taxon>Pseudomonadota</taxon>
        <taxon>Gammaproteobacteria</taxon>
        <taxon>Chromatiales</taxon>
        <taxon>Ectothiorhodospiraceae</taxon>
        <taxon>Candidatus Macondimonas</taxon>
    </lineage>
</organism>
<comment type="similarity">
    <text evidence="2 9">Belongs to the NAPRTase family.</text>
</comment>
<gene>
    <name evidence="12" type="ORF">E4680_05530</name>
</gene>
<comment type="catalytic activity">
    <reaction evidence="8 9">
        <text>5-phospho-alpha-D-ribose 1-diphosphate + nicotinate + ATP + H2O = nicotinate beta-D-ribonucleotide + ADP + phosphate + diphosphate</text>
        <dbReference type="Rhea" id="RHEA:36163"/>
        <dbReference type="ChEBI" id="CHEBI:15377"/>
        <dbReference type="ChEBI" id="CHEBI:30616"/>
        <dbReference type="ChEBI" id="CHEBI:32544"/>
        <dbReference type="ChEBI" id="CHEBI:33019"/>
        <dbReference type="ChEBI" id="CHEBI:43474"/>
        <dbReference type="ChEBI" id="CHEBI:57502"/>
        <dbReference type="ChEBI" id="CHEBI:58017"/>
        <dbReference type="ChEBI" id="CHEBI:456216"/>
        <dbReference type="EC" id="6.3.4.21"/>
    </reaction>
</comment>
<evidence type="ECO:0000259" key="11">
    <source>
        <dbReference type="Pfam" id="PF17767"/>
    </source>
</evidence>
<comment type="pathway">
    <text evidence="1 9">Cofactor biosynthesis; NAD(+) biosynthesis; nicotinate D-ribonucleotide from nicotinate: step 1/1.</text>
</comment>
<accession>A0A4Z0F9N4</accession>
<name>A0A4Z0F9N4_9GAMM</name>
<dbReference type="SUPFAM" id="SSF54675">
    <property type="entry name" value="Nicotinate/Quinolinate PRTase N-terminal domain-like"/>
    <property type="match status" value="1"/>
</dbReference>
<evidence type="ECO:0000256" key="1">
    <source>
        <dbReference type="ARBA" id="ARBA00004952"/>
    </source>
</evidence>
<feature type="domain" description="Nicotinate phosphoribosyltransferase N-terminal" evidence="11">
    <location>
        <begin position="10"/>
        <end position="132"/>
    </location>
</feature>
<evidence type="ECO:0000259" key="10">
    <source>
        <dbReference type="Pfam" id="PF04095"/>
    </source>
</evidence>
<keyword evidence="12" id="KW-0328">Glycosyltransferase</keyword>
<dbReference type="FunFam" id="3.20.20.70:FF:000076">
    <property type="entry name" value="Nicotinate phosphoribosyltransferase"/>
    <property type="match status" value="1"/>
</dbReference>
<evidence type="ECO:0000256" key="7">
    <source>
        <dbReference type="ARBA" id="ARBA00022679"/>
    </source>
</evidence>
<dbReference type="InterPro" id="IPR006405">
    <property type="entry name" value="Nic_PRibTrfase_pncB"/>
</dbReference>
<keyword evidence="6 9" id="KW-0662">Pyridine nucleotide biosynthesis</keyword>
<evidence type="ECO:0000256" key="8">
    <source>
        <dbReference type="ARBA" id="ARBA00048668"/>
    </source>
</evidence>
<comment type="caution">
    <text evidence="12">The sequence shown here is derived from an EMBL/GenBank/DDBJ whole genome shotgun (WGS) entry which is preliminary data.</text>
</comment>
<comment type="function">
    <text evidence="9">Catalyzes the first step in the biosynthesis of NAD from nicotinic acid, the ATP-dependent synthesis of beta-nicotinate D-ribonucleotide from nicotinate and 5-phospho-D-ribose 1-phosphate.</text>
</comment>
<dbReference type="SUPFAM" id="SSF51690">
    <property type="entry name" value="Nicotinate/Quinolinate PRTase C-terminal domain-like"/>
    <property type="match status" value="1"/>
</dbReference>
<feature type="domain" description="Nicotinate/nicotinamide phosphoribosyltransferase" evidence="10">
    <location>
        <begin position="154"/>
        <end position="328"/>
    </location>
</feature>
<dbReference type="InterPro" id="IPR036068">
    <property type="entry name" value="Nicotinate_pribotase-like_C"/>
</dbReference>
<dbReference type="InterPro" id="IPR007229">
    <property type="entry name" value="Nic_PRibTrfase-Fam"/>
</dbReference>
<keyword evidence="5 9" id="KW-0436">Ligase</keyword>
<evidence type="ECO:0000313" key="13">
    <source>
        <dbReference type="Proteomes" id="UP000297890"/>
    </source>
</evidence>
<dbReference type="InterPro" id="IPR040727">
    <property type="entry name" value="NAPRTase_N"/>
</dbReference>
<dbReference type="NCBIfam" id="NF009131">
    <property type="entry name" value="PRK12484.1"/>
    <property type="match status" value="1"/>
</dbReference>
<dbReference type="NCBIfam" id="NF006696">
    <property type="entry name" value="PRK09243.1-3"/>
    <property type="match status" value="1"/>
</dbReference>
<dbReference type="GO" id="GO:0034355">
    <property type="term" value="P:NAD+ biosynthetic process via the salvage pathway"/>
    <property type="evidence" value="ECO:0007669"/>
    <property type="project" value="TreeGrafter"/>
</dbReference>
<evidence type="ECO:0000256" key="3">
    <source>
        <dbReference type="ARBA" id="ARBA00013236"/>
    </source>
</evidence>
<keyword evidence="13" id="KW-1185">Reference proteome</keyword>
<dbReference type="Pfam" id="PF17767">
    <property type="entry name" value="NAPRTase_N"/>
    <property type="match status" value="1"/>
</dbReference>
<evidence type="ECO:0000256" key="9">
    <source>
        <dbReference type="RuleBase" id="RU365100"/>
    </source>
</evidence>
<dbReference type="Gene3D" id="3.20.140.10">
    <property type="entry name" value="nicotinate phosphoribosyltransferase"/>
    <property type="match status" value="1"/>
</dbReference>
<evidence type="ECO:0000256" key="2">
    <source>
        <dbReference type="ARBA" id="ARBA00010897"/>
    </source>
</evidence>
<keyword evidence="7 9" id="KW-0808">Transferase</keyword>
<dbReference type="AlphaFoldDB" id="A0A4Z0F9N4"/>
<dbReference type="PANTHER" id="PTHR11098">
    <property type="entry name" value="NICOTINATE PHOSPHORIBOSYLTRANSFERASE"/>
    <property type="match status" value="1"/>
</dbReference>
<dbReference type="EMBL" id="SRIO01000005">
    <property type="protein sequence ID" value="TFZ83094.1"/>
    <property type="molecule type" value="Genomic_DNA"/>
</dbReference>
<dbReference type="OrthoDB" id="9771406at2"/>
<dbReference type="InterPro" id="IPR041525">
    <property type="entry name" value="N/Namide_PRibTrfase"/>
</dbReference>
<evidence type="ECO:0000313" key="12">
    <source>
        <dbReference type="EMBL" id="TFZ83094.1"/>
    </source>
</evidence>
<comment type="PTM">
    <text evidence="9">Transiently phosphorylated on a His residue during the reaction cycle. Phosphorylation strongly increases the affinity for substrates and increases the rate of nicotinate D-ribonucleotide production. Dephosphorylation regenerates the low-affinity form of the enzyme, leading to product release.</text>
</comment>
<dbReference type="PIRSF" id="PIRSF000484">
    <property type="entry name" value="NAPRT"/>
    <property type="match status" value="1"/>
</dbReference>
<reference evidence="12 13" key="1">
    <citation type="journal article" date="2019" name="ISME J.">
        <title>Candidatus Macondimonas diazotrophica, a novel gammaproteobacterial genus dominating crude-oil-contaminated coastal sediments.</title>
        <authorList>
            <person name="Karthikeyan S."/>
            <person name="Konstantinidis K."/>
        </authorList>
    </citation>
    <scope>NUCLEOTIDE SEQUENCE [LARGE SCALE GENOMIC DNA]</scope>
    <source>
        <strain evidence="12 13">KTK01</strain>
    </source>
</reference>
<protein>
    <recommendedName>
        <fullName evidence="3 9">Nicotinate phosphoribosyltransferase</fullName>
        <ecNumber evidence="3 9">6.3.4.21</ecNumber>
    </recommendedName>
</protein>
<dbReference type="Proteomes" id="UP000297890">
    <property type="component" value="Unassembled WGS sequence"/>
</dbReference>